<dbReference type="CDD" id="cd16433">
    <property type="entry name" value="CheB"/>
    <property type="match status" value="1"/>
</dbReference>
<dbReference type="GO" id="GO:0005737">
    <property type="term" value="C:cytoplasm"/>
    <property type="evidence" value="ECO:0007669"/>
    <property type="project" value="InterPro"/>
</dbReference>
<dbReference type="Pfam" id="PF01339">
    <property type="entry name" value="CheB_methylest"/>
    <property type="match status" value="1"/>
</dbReference>
<feature type="domain" description="CheB-type methylesterase" evidence="5">
    <location>
        <begin position="6"/>
        <end position="193"/>
    </location>
</feature>
<feature type="active site" evidence="4">
    <location>
        <position position="45"/>
    </location>
</feature>
<evidence type="ECO:0000256" key="2">
    <source>
        <dbReference type="ARBA" id="ARBA00039140"/>
    </source>
</evidence>
<reference evidence="6 7" key="1">
    <citation type="submission" date="2019-05" db="EMBL/GenBank/DDBJ databases">
        <authorList>
            <person name="Qu J.-H."/>
        </authorList>
    </citation>
    <scope>NUCLEOTIDE SEQUENCE [LARGE SCALE GENOMIC DNA]</scope>
    <source>
        <strain evidence="6 7">T17</strain>
    </source>
</reference>
<name>A0A5R9L4A6_9BACT</name>
<dbReference type="GO" id="GO:0008984">
    <property type="term" value="F:protein-glutamate methylesterase activity"/>
    <property type="evidence" value="ECO:0007669"/>
    <property type="project" value="UniProtKB-EC"/>
</dbReference>
<evidence type="ECO:0000256" key="3">
    <source>
        <dbReference type="ARBA" id="ARBA00048267"/>
    </source>
</evidence>
<dbReference type="GO" id="GO:0000156">
    <property type="term" value="F:phosphorelay response regulator activity"/>
    <property type="evidence" value="ECO:0007669"/>
    <property type="project" value="InterPro"/>
</dbReference>
<dbReference type="AlphaFoldDB" id="A0A5R9L4A6"/>
<dbReference type="PROSITE" id="PS50122">
    <property type="entry name" value="CHEB"/>
    <property type="match status" value="1"/>
</dbReference>
<organism evidence="6 7">
    <name type="scientific">Dyadobacter luticola</name>
    <dbReference type="NCBI Taxonomy" id="1979387"/>
    <lineage>
        <taxon>Bacteria</taxon>
        <taxon>Pseudomonadati</taxon>
        <taxon>Bacteroidota</taxon>
        <taxon>Cytophagia</taxon>
        <taxon>Cytophagales</taxon>
        <taxon>Spirosomataceae</taxon>
        <taxon>Dyadobacter</taxon>
    </lineage>
</organism>
<protein>
    <recommendedName>
        <fullName evidence="2">protein-glutamate methylesterase</fullName>
        <ecNumber evidence="2">3.1.1.61</ecNumber>
    </recommendedName>
</protein>
<sequence length="193" mass="21238">MEENRVVPPCQLLLIGGSAGSLEVLFKLLPRLNADLPFAIVLVLHRRSTGDSSLTELLSSKTVNHTSEVEDKEPVKPGNIYLAPADYHLLIEKDRTFSLDYSEKINFSRPSIDVTFESACEIYGESAVALILSGANEDGTHGMKCIKKAGGRTLAQNPETAQMPFMPNYAITHGVIDYVLDIPQMADFINQMK</sequence>
<accession>A0A5R9L4A6</accession>
<proteinExistence type="predicted"/>
<dbReference type="InterPro" id="IPR000673">
    <property type="entry name" value="Sig_transdc_resp-reg_Me-estase"/>
</dbReference>
<evidence type="ECO:0000256" key="1">
    <source>
        <dbReference type="ARBA" id="ARBA00022801"/>
    </source>
</evidence>
<feature type="active site" evidence="4">
    <location>
        <position position="138"/>
    </location>
</feature>
<gene>
    <name evidence="6" type="ORF">FEN17_06460</name>
</gene>
<dbReference type="SUPFAM" id="SSF52738">
    <property type="entry name" value="Methylesterase CheB, C-terminal domain"/>
    <property type="match status" value="1"/>
</dbReference>
<evidence type="ECO:0000259" key="5">
    <source>
        <dbReference type="PROSITE" id="PS50122"/>
    </source>
</evidence>
<keyword evidence="7" id="KW-1185">Reference proteome</keyword>
<keyword evidence="1 4" id="KW-0378">Hydrolase</keyword>
<dbReference type="Proteomes" id="UP000306402">
    <property type="component" value="Unassembled WGS sequence"/>
</dbReference>
<dbReference type="GO" id="GO:0006935">
    <property type="term" value="P:chemotaxis"/>
    <property type="evidence" value="ECO:0007669"/>
    <property type="project" value="UniProtKB-UniRule"/>
</dbReference>
<feature type="active site" evidence="4">
    <location>
        <position position="18"/>
    </location>
</feature>
<dbReference type="Gene3D" id="3.40.50.180">
    <property type="entry name" value="Methylesterase CheB, C-terminal domain"/>
    <property type="match status" value="1"/>
</dbReference>
<keyword evidence="4" id="KW-0145">Chemotaxis</keyword>
<dbReference type="InterPro" id="IPR035909">
    <property type="entry name" value="CheB_C"/>
</dbReference>
<dbReference type="PANTHER" id="PTHR42872">
    <property type="entry name" value="PROTEIN-GLUTAMATE METHYLESTERASE/PROTEIN-GLUTAMINE GLUTAMINASE"/>
    <property type="match status" value="1"/>
</dbReference>
<dbReference type="RefSeq" id="WP_138364455.1">
    <property type="nucleotide sequence ID" value="NZ_VCEJ01000002.1"/>
</dbReference>
<evidence type="ECO:0000313" key="7">
    <source>
        <dbReference type="Proteomes" id="UP000306402"/>
    </source>
</evidence>
<dbReference type="OrthoDB" id="1524092at2"/>
<comment type="caution">
    <text evidence="6">The sequence shown here is derived from an EMBL/GenBank/DDBJ whole genome shotgun (WGS) entry which is preliminary data.</text>
</comment>
<comment type="catalytic activity">
    <reaction evidence="3">
        <text>[protein]-L-glutamate 5-O-methyl ester + H2O = L-glutamyl-[protein] + methanol + H(+)</text>
        <dbReference type="Rhea" id="RHEA:23236"/>
        <dbReference type="Rhea" id="RHEA-COMP:10208"/>
        <dbReference type="Rhea" id="RHEA-COMP:10311"/>
        <dbReference type="ChEBI" id="CHEBI:15377"/>
        <dbReference type="ChEBI" id="CHEBI:15378"/>
        <dbReference type="ChEBI" id="CHEBI:17790"/>
        <dbReference type="ChEBI" id="CHEBI:29973"/>
        <dbReference type="ChEBI" id="CHEBI:82795"/>
        <dbReference type="EC" id="3.1.1.61"/>
    </reaction>
</comment>
<dbReference type="PANTHER" id="PTHR42872:SF3">
    <property type="entry name" value="PROTEIN-GLUTAMATE METHYLESTERASE_PROTEIN-GLUTAMINE GLUTAMINASE 1"/>
    <property type="match status" value="1"/>
</dbReference>
<dbReference type="EMBL" id="VCEJ01000002">
    <property type="protein sequence ID" value="TLV03248.1"/>
    <property type="molecule type" value="Genomic_DNA"/>
</dbReference>
<evidence type="ECO:0000313" key="6">
    <source>
        <dbReference type="EMBL" id="TLV03248.1"/>
    </source>
</evidence>
<evidence type="ECO:0000256" key="4">
    <source>
        <dbReference type="PROSITE-ProRule" id="PRU00050"/>
    </source>
</evidence>
<dbReference type="EC" id="3.1.1.61" evidence="2"/>